<feature type="chain" id="PRO_5045201764" description="Glucose-methanol-choline oxidoreductase N-terminal domain-containing protein" evidence="3">
    <location>
        <begin position="29"/>
        <end position="109"/>
    </location>
</feature>
<comment type="caution">
    <text evidence="4">The sequence shown here is derived from an EMBL/GenBank/DDBJ whole genome shotgun (WGS) entry which is preliminary data.</text>
</comment>
<dbReference type="InterPro" id="IPR036188">
    <property type="entry name" value="FAD/NAD-bd_sf"/>
</dbReference>
<evidence type="ECO:0000256" key="3">
    <source>
        <dbReference type="SAM" id="SignalP"/>
    </source>
</evidence>
<accession>A0ABR3JR44</accession>
<feature type="region of interest" description="Disordered" evidence="2">
    <location>
        <begin position="85"/>
        <end position="109"/>
    </location>
</feature>
<dbReference type="PANTHER" id="PTHR11552:SF147">
    <property type="entry name" value="CHOLINE DEHYDROGENASE, MITOCHONDRIAL"/>
    <property type="match status" value="1"/>
</dbReference>
<dbReference type="InterPro" id="IPR012132">
    <property type="entry name" value="GMC_OxRdtase"/>
</dbReference>
<protein>
    <recommendedName>
        <fullName evidence="6">Glucose-methanol-choline oxidoreductase N-terminal domain-containing protein</fullName>
    </recommendedName>
</protein>
<evidence type="ECO:0000313" key="5">
    <source>
        <dbReference type="Proteomes" id="UP001556367"/>
    </source>
</evidence>
<dbReference type="SUPFAM" id="SSF51905">
    <property type="entry name" value="FAD/NAD(P)-binding domain"/>
    <property type="match status" value="1"/>
</dbReference>
<organism evidence="4 5">
    <name type="scientific">Hohenbuehelia grisea</name>
    <dbReference type="NCBI Taxonomy" id="104357"/>
    <lineage>
        <taxon>Eukaryota</taxon>
        <taxon>Fungi</taxon>
        <taxon>Dikarya</taxon>
        <taxon>Basidiomycota</taxon>
        <taxon>Agaricomycotina</taxon>
        <taxon>Agaricomycetes</taxon>
        <taxon>Agaricomycetidae</taxon>
        <taxon>Agaricales</taxon>
        <taxon>Pleurotineae</taxon>
        <taxon>Pleurotaceae</taxon>
        <taxon>Hohenbuehelia</taxon>
    </lineage>
</organism>
<keyword evidence="3" id="KW-0732">Signal</keyword>
<name>A0ABR3JR44_9AGAR</name>
<evidence type="ECO:0000256" key="2">
    <source>
        <dbReference type="SAM" id="MobiDB-lite"/>
    </source>
</evidence>
<sequence>MVYHGRSVFSSRFLHLCLLNLGLASISAGKIYQDAKDLPSTKFDFIVIGSGAGGNVIANRLTEVPRISVLVLEAGGSNEGILDSEVPFARNSRQTPHSIGITRQRHRQP</sequence>
<dbReference type="Gene3D" id="3.50.50.60">
    <property type="entry name" value="FAD/NAD(P)-binding domain"/>
    <property type="match status" value="1"/>
</dbReference>
<reference evidence="5" key="1">
    <citation type="submission" date="2024-06" db="EMBL/GenBank/DDBJ databases">
        <title>Multi-omics analyses provide insights into the biosynthesis of the anticancer antibiotic pleurotin in Hohenbuehelia grisea.</title>
        <authorList>
            <person name="Weaver J.A."/>
            <person name="Alberti F."/>
        </authorList>
    </citation>
    <scope>NUCLEOTIDE SEQUENCE [LARGE SCALE GENOMIC DNA]</scope>
    <source>
        <strain evidence="5">T-177</strain>
    </source>
</reference>
<comment type="similarity">
    <text evidence="1">Belongs to the GMC oxidoreductase family.</text>
</comment>
<dbReference type="PANTHER" id="PTHR11552">
    <property type="entry name" value="GLUCOSE-METHANOL-CHOLINE GMC OXIDOREDUCTASE"/>
    <property type="match status" value="1"/>
</dbReference>
<evidence type="ECO:0008006" key="6">
    <source>
        <dbReference type="Google" id="ProtNLM"/>
    </source>
</evidence>
<evidence type="ECO:0000313" key="4">
    <source>
        <dbReference type="EMBL" id="KAL0958257.1"/>
    </source>
</evidence>
<feature type="signal peptide" evidence="3">
    <location>
        <begin position="1"/>
        <end position="28"/>
    </location>
</feature>
<dbReference type="EMBL" id="JASNQZ010000004">
    <property type="protein sequence ID" value="KAL0958257.1"/>
    <property type="molecule type" value="Genomic_DNA"/>
</dbReference>
<gene>
    <name evidence="4" type="ORF">HGRIS_000410</name>
</gene>
<keyword evidence="5" id="KW-1185">Reference proteome</keyword>
<evidence type="ECO:0000256" key="1">
    <source>
        <dbReference type="ARBA" id="ARBA00010790"/>
    </source>
</evidence>
<proteinExistence type="inferred from homology"/>
<dbReference type="Proteomes" id="UP001556367">
    <property type="component" value="Unassembled WGS sequence"/>
</dbReference>